<dbReference type="Pfam" id="PF05908">
    <property type="entry name" value="Gamma_PGA_hydro"/>
    <property type="match status" value="1"/>
</dbReference>
<evidence type="ECO:0008006" key="3">
    <source>
        <dbReference type="Google" id="ProtNLM"/>
    </source>
</evidence>
<evidence type="ECO:0000313" key="1">
    <source>
        <dbReference type="EMBL" id="RJT46213.1"/>
    </source>
</evidence>
<dbReference type="EMBL" id="QZWB01000009">
    <property type="protein sequence ID" value="RJT46213.1"/>
    <property type="molecule type" value="Genomic_DNA"/>
</dbReference>
<dbReference type="InterPro" id="IPR008585">
    <property type="entry name" value="Gamma_PGA_hydro"/>
</dbReference>
<dbReference type="InterPro" id="IPR038128">
    <property type="entry name" value="Gamma_PGA_hydro_sf"/>
</dbReference>
<reference evidence="1 2" key="1">
    <citation type="submission" date="2018-09" db="EMBL/GenBank/DDBJ databases">
        <title>Draft genome sequences of Legionella taurinensis isolated from water samples.</title>
        <authorList>
            <person name="Chakeri A."/>
            <person name="Allerberger F."/>
            <person name="Kundi M."/>
            <person name="Ruppitsch W."/>
            <person name="Schmid D."/>
        </authorList>
    </citation>
    <scope>NUCLEOTIDE SEQUENCE [LARGE SCALE GENOMIC DNA]</scope>
    <source>
        <strain evidence="1 2">4570-18-6</strain>
    </source>
</reference>
<dbReference type="Proteomes" id="UP000270757">
    <property type="component" value="Unassembled WGS sequence"/>
</dbReference>
<proteinExistence type="predicted"/>
<gene>
    <name evidence="1" type="ORF">D6J04_09175</name>
</gene>
<dbReference type="Gene3D" id="3.40.630.100">
    <property type="entry name" value="Poly-gamma-glutamate hydrolase, zinc-binding motif"/>
    <property type="match status" value="1"/>
</dbReference>
<evidence type="ECO:0000313" key="2">
    <source>
        <dbReference type="Proteomes" id="UP000270757"/>
    </source>
</evidence>
<sequence length="246" mass="27946">MTRHNMHSVSPFTTLIKRTPYGHSVDVYTTLHALKQNEQASAWREESISRNSWLLVAAPHGGTIEPFTQVIARQLAYPHYSLFLFEGLRRPGRALHVTSTRFRAPELARLQQDARVTLAIHGMKGRLQRLTLTGGLNTLLQRHLCEALQSGGFATGLCGGSLSGMNPDNFINLTPEYGVQLEISRGERDALREDPQRFHHYLEQLRRGIANYQATCLHHRQAIPLNALKHIMPDKTRPRTLCRDMR</sequence>
<accession>A0A3A5LVL3</accession>
<name>A0A3A5LVL3_9GAMM</name>
<comment type="caution">
    <text evidence="1">The sequence shown here is derived from an EMBL/GenBank/DDBJ whole genome shotgun (WGS) entry which is preliminary data.</text>
</comment>
<protein>
    <recommendedName>
        <fullName evidence="3">Replication protein</fullName>
    </recommendedName>
</protein>
<organism evidence="1 2">
    <name type="scientific">Legionella taurinensis</name>
    <dbReference type="NCBI Taxonomy" id="70611"/>
    <lineage>
        <taxon>Bacteria</taxon>
        <taxon>Pseudomonadati</taxon>
        <taxon>Pseudomonadota</taxon>
        <taxon>Gammaproteobacteria</taxon>
        <taxon>Legionellales</taxon>
        <taxon>Legionellaceae</taxon>
        <taxon>Legionella</taxon>
    </lineage>
</organism>
<dbReference type="AlphaFoldDB" id="A0A3A5LVL3"/>